<accession>K0YXD4</accession>
<proteinExistence type="predicted"/>
<gene>
    <name evidence="2" type="ORF">HMPREF9451_00533</name>
</gene>
<sequence length="380" mass="42285">MNPALKQDIYVSTVIDSHNYGTVLQAVATRDVLERYGRPVFIDYCRPHWTTKGWIKSYMDNTNRNVPERLARLVANAPVRHKSSTLFRSFVERELELCSSAPYLARGEGFDSNAVYCVGSDQTWNIECNYGIDPVYFLKNVPEDYKKVAFSASFGRPSLSAEEVALTKPLLSQFDAISVRESSSVAILEEMGLSGTALKDPVLLCRSELWRELSVGVPAAADGYVLVYMLNANPGMCAFARELAERERMRARIVTFNPLKRAPEGLEGVCLPKPEEWVALFRDASYVVTDSFHGTCFSLLFECPVIVFDPPKFSVRLKDVLGDFALADRRAADGRDPMAIADAVIDWNAVRASKEKFAKEAKAFLDGAFGTCVEVGQNGR</sequence>
<dbReference type="Proteomes" id="UP000006069">
    <property type="component" value="Unassembled WGS sequence"/>
</dbReference>
<dbReference type="HOGENOM" id="CLU_025617_1_0_11"/>
<dbReference type="PATRIC" id="fig|742818.3.peg.581"/>
<evidence type="ECO:0000259" key="1">
    <source>
        <dbReference type="Pfam" id="PF04230"/>
    </source>
</evidence>
<protein>
    <recommendedName>
        <fullName evidence="1">Polysaccharide pyruvyl transferase domain-containing protein</fullName>
    </recommendedName>
</protein>
<name>K0YXD4_9ACTN</name>
<dbReference type="InParanoid" id="K0YXD4"/>
<organism evidence="2 3">
    <name type="scientific">Slackia piriformis YIT 12062</name>
    <dbReference type="NCBI Taxonomy" id="742818"/>
    <lineage>
        <taxon>Bacteria</taxon>
        <taxon>Bacillati</taxon>
        <taxon>Actinomycetota</taxon>
        <taxon>Coriobacteriia</taxon>
        <taxon>Eggerthellales</taxon>
        <taxon>Eggerthellaceae</taxon>
        <taxon>Slackia</taxon>
    </lineage>
</organism>
<comment type="caution">
    <text evidence="2">The sequence shown here is derived from an EMBL/GenBank/DDBJ whole genome shotgun (WGS) entry which is preliminary data.</text>
</comment>
<feature type="domain" description="Polysaccharide pyruvyl transferase" evidence="1">
    <location>
        <begin position="19"/>
        <end position="309"/>
    </location>
</feature>
<dbReference type="AlphaFoldDB" id="K0YXD4"/>
<dbReference type="OrthoDB" id="9811182at2"/>
<keyword evidence="3" id="KW-1185">Reference proteome</keyword>
<evidence type="ECO:0000313" key="3">
    <source>
        <dbReference type="Proteomes" id="UP000006069"/>
    </source>
</evidence>
<dbReference type="RefSeq" id="WP_009138762.1">
    <property type="nucleotide sequence ID" value="NZ_JH815198.1"/>
</dbReference>
<evidence type="ECO:0000313" key="2">
    <source>
        <dbReference type="EMBL" id="EJZ84224.1"/>
    </source>
</evidence>
<reference evidence="2 3" key="1">
    <citation type="submission" date="2012-08" db="EMBL/GenBank/DDBJ databases">
        <title>The Genome Sequence of Slackia piriformis YIT 12062.</title>
        <authorList>
            <consortium name="The Broad Institute Genome Sequencing Platform"/>
            <person name="Earl A."/>
            <person name="Ward D."/>
            <person name="Feldgarden M."/>
            <person name="Gevers D."/>
            <person name="Morotomi M."/>
            <person name="Walker B."/>
            <person name="Young S.K."/>
            <person name="Zeng Q."/>
            <person name="Gargeya S."/>
            <person name="Fitzgerald M."/>
            <person name="Haas B."/>
            <person name="Abouelleil A."/>
            <person name="Alvarado L."/>
            <person name="Arachchi H.M."/>
            <person name="Berlin A.M."/>
            <person name="Chapman S.B."/>
            <person name="Goldberg J."/>
            <person name="Griggs A."/>
            <person name="Gujja S."/>
            <person name="Hansen M."/>
            <person name="Howarth C."/>
            <person name="Imamovic A."/>
            <person name="Larimer J."/>
            <person name="McCowen C."/>
            <person name="Montmayeur A."/>
            <person name="Murphy C."/>
            <person name="Neiman D."/>
            <person name="Pearson M."/>
            <person name="Priest M."/>
            <person name="Roberts A."/>
            <person name="Saif S."/>
            <person name="Shea T."/>
            <person name="Sisk P."/>
            <person name="Sykes S."/>
            <person name="Wortman J."/>
            <person name="Nusbaum C."/>
            <person name="Birren B."/>
        </authorList>
    </citation>
    <scope>NUCLEOTIDE SEQUENCE [LARGE SCALE GENOMIC DNA]</scope>
    <source>
        <strain evidence="2 3">YIT 12062</strain>
    </source>
</reference>
<dbReference type="InterPro" id="IPR007345">
    <property type="entry name" value="Polysacch_pyruvyl_Trfase"/>
</dbReference>
<dbReference type="Pfam" id="PF04230">
    <property type="entry name" value="PS_pyruv_trans"/>
    <property type="match status" value="1"/>
</dbReference>
<dbReference type="EMBL" id="ADMD01000002">
    <property type="protein sequence ID" value="EJZ84224.1"/>
    <property type="molecule type" value="Genomic_DNA"/>
</dbReference>
<dbReference type="eggNOG" id="COG2327">
    <property type="taxonomic scope" value="Bacteria"/>
</dbReference>